<evidence type="ECO:0000313" key="4">
    <source>
        <dbReference type="EMBL" id="SUZ77418.1"/>
    </source>
</evidence>
<proteinExistence type="predicted"/>
<dbReference type="PANTHER" id="PTHR43808:SF9">
    <property type="entry name" value="BLL0789 PROTEIN"/>
    <property type="match status" value="1"/>
</dbReference>
<name>A0A381QEM7_9ZZZZ</name>
<dbReference type="PANTHER" id="PTHR43808">
    <property type="entry name" value="ACETYLORNITHINE DEACETYLASE"/>
    <property type="match status" value="1"/>
</dbReference>
<dbReference type="InterPro" id="IPR050072">
    <property type="entry name" value="Peptidase_M20A"/>
</dbReference>
<organism evidence="4">
    <name type="scientific">marine metagenome</name>
    <dbReference type="NCBI Taxonomy" id="408172"/>
    <lineage>
        <taxon>unclassified sequences</taxon>
        <taxon>metagenomes</taxon>
        <taxon>ecological metagenomes</taxon>
    </lineage>
</organism>
<dbReference type="SUPFAM" id="SSF55031">
    <property type="entry name" value="Bacterial exopeptidase dimerisation domain"/>
    <property type="match status" value="1"/>
</dbReference>
<feature type="domain" description="Peptidase M20 dimerisation" evidence="3">
    <location>
        <begin position="169"/>
        <end position="262"/>
    </location>
</feature>
<dbReference type="GO" id="GO:0016787">
    <property type="term" value="F:hydrolase activity"/>
    <property type="evidence" value="ECO:0007669"/>
    <property type="project" value="UniProtKB-KW"/>
</dbReference>
<gene>
    <name evidence="4" type="ORF">METZ01_LOCUS30272</name>
</gene>
<dbReference type="InterPro" id="IPR011650">
    <property type="entry name" value="Peptidase_M20_dimer"/>
</dbReference>
<protein>
    <recommendedName>
        <fullName evidence="3">Peptidase M20 dimerisation domain-containing protein</fullName>
    </recommendedName>
</protein>
<dbReference type="InterPro" id="IPR036264">
    <property type="entry name" value="Bact_exopeptidase_dim_dom"/>
</dbReference>
<dbReference type="InterPro" id="IPR017150">
    <property type="entry name" value="Pept_M20_glutamate_carboxypep"/>
</dbReference>
<dbReference type="EMBL" id="UINC01001316">
    <property type="protein sequence ID" value="SUZ77418.1"/>
    <property type="molecule type" value="Genomic_DNA"/>
</dbReference>
<dbReference type="Pfam" id="PF07687">
    <property type="entry name" value="M20_dimer"/>
    <property type="match status" value="1"/>
</dbReference>
<evidence type="ECO:0000256" key="1">
    <source>
        <dbReference type="ARBA" id="ARBA00022723"/>
    </source>
</evidence>
<dbReference type="Gene3D" id="3.30.70.360">
    <property type="match status" value="1"/>
</dbReference>
<dbReference type="AlphaFoldDB" id="A0A381QEM7"/>
<dbReference type="PIRSF" id="PIRSF037238">
    <property type="entry name" value="Carboxypeptidase_G2"/>
    <property type="match status" value="1"/>
</dbReference>
<dbReference type="GO" id="GO:0046872">
    <property type="term" value="F:metal ion binding"/>
    <property type="evidence" value="ECO:0007669"/>
    <property type="project" value="UniProtKB-KW"/>
</dbReference>
<dbReference type="CDD" id="cd03885">
    <property type="entry name" value="M20_CPDG2"/>
    <property type="match status" value="1"/>
</dbReference>
<dbReference type="Gene3D" id="3.40.630.10">
    <property type="entry name" value="Zn peptidases"/>
    <property type="match status" value="1"/>
</dbReference>
<keyword evidence="2" id="KW-0378">Hydrolase</keyword>
<dbReference type="SUPFAM" id="SSF53187">
    <property type="entry name" value="Zn-dependent exopeptidases"/>
    <property type="match status" value="1"/>
</dbReference>
<evidence type="ECO:0000256" key="2">
    <source>
        <dbReference type="ARBA" id="ARBA00022801"/>
    </source>
</evidence>
<reference evidence="4" key="1">
    <citation type="submission" date="2018-05" db="EMBL/GenBank/DDBJ databases">
        <authorList>
            <person name="Lanie J.A."/>
            <person name="Ng W.-L."/>
            <person name="Kazmierczak K.M."/>
            <person name="Andrzejewski T.M."/>
            <person name="Davidsen T.M."/>
            <person name="Wayne K.J."/>
            <person name="Tettelin H."/>
            <person name="Glass J.I."/>
            <person name="Rusch D."/>
            <person name="Podicherti R."/>
            <person name="Tsui H.-C.T."/>
            <person name="Winkler M.E."/>
        </authorList>
    </citation>
    <scope>NUCLEOTIDE SEQUENCE</scope>
</reference>
<keyword evidence="1" id="KW-0479">Metal-binding</keyword>
<dbReference type="InterPro" id="IPR002933">
    <property type="entry name" value="Peptidase_M20"/>
</dbReference>
<sequence>MIEMLMDLASHESPSDVPESQVGVQGQLTKFLQEMDFRIRHVPGRKTGGHLFAVPINRDRDMPVQLLVGHTDTVWPLGTTDSMPVVIENGIVRGPGTFDMKGGIVQAIFALRAIRSLGFEFPATPIWFINSDEEIGSPESQRYVRMISQAAIRAFILEPGLGTEGKLKTARKGVGRFRILIHGEAAHSGLDPTNGASAIQELANVVHQLHGLTDLERGITVNVGVVQGGTRVNVKAAEAEAEVDVRVASMDDGEAVTRAIRGLTARTPGTSLEVLGGIQAPPLERTPRNRRLWEAARAAGNRLGIELEEGTSGGASDGNTTSQYAATLDGLGSLGDGAHALHEHVVAKALPSRAALLAELLLSPVSSGDEW</sequence>
<dbReference type="Pfam" id="PF01546">
    <property type="entry name" value="Peptidase_M20"/>
    <property type="match status" value="1"/>
</dbReference>
<evidence type="ECO:0000259" key="3">
    <source>
        <dbReference type="Pfam" id="PF07687"/>
    </source>
</evidence>
<accession>A0A381QEM7</accession>